<protein>
    <submittedName>
        <fullName evidence="1">Glutathione synthase/RimK-type ligase-like ATP-grasp enzyme</fullName>
    </submittedName>
</protein>
<dbReference type="AlphaFoldDB" id="A0A840QPK2"/>
<name>A0A840QPK2_9BACI</name>
<organism evidence="1 2">
    <name type="scientific">Texcoconibacillus texcoconensis</name>
    <dbReference type="NCBI Taxonomy" id="1095777"/>
    <lineage>
        <taxon>Bacteria</taxon>
        <taxon>Bacillati</taxon>
        <taxon>Bacillota</taxon>
        <taxon>Bacilli</taxon>
        <taxon>Bacillales</taxon>
        <taxon>Bacillaceae</taxon>
        <taxon>Texcoconibacillus</taxon>
    </lineage>
</organism>
<dbReference type="SUPFAM" id="SSF56059">
    <property type="entry name" value="Glutathione synthetase ATP-binding domain-like"/>
    <property type="match status" value="1"/>
</dbReference>
<dbReference type="InterPro" id="IPR026838">
    <property type="entry name" value="YheC/D"/>
</dbReference>
<dbReference type="Pfam" id="PF14398">
    <property type="entry name" value="ATPgrasp_YheCD"/>
    <property type="match status" value="1"/>
</dbReference>
<dbReference type="EMBL" id="JACHHB010000005">
    <property type="protein sequence ID" value="MBB5173261.1"/>
    <property type="molecule type" value="Genomic_DNA"/>
</dbReference>
<sequence>MYIGKNEELVQYQENKRTEDFFSVLHHQQRVGPIVGILVGKSIQQIPHHDQPWFTALAKHLSNNGGILYMLPLSHTLSDTIKNGWLFSPKRNKWYQTHCPLPDIVYNRYPSRRGEHSSKFQNFCKELDQHDIPLFNPSFFEKDVIFNHLTRNLHLRKYIPETVNISDLDHFCSFCYKYQSIYLKPVIGSLGKGIALVHQMDDKKWSLTTQTDRFHFPNLNKLWYKLSPALTKTRYIAQPALTYKSKAGQRYDFRIIAHKLNNAWQRTGVGIRLANKQQLTTHVPRGGEIGSKDEFDVSKIDSKLEALVNMTGKMIQQVDSRIQEFSIDVLVDEKDRLWIVDINAKPMSFDEKDIQQSVNNALVSIFQEGFIKQTDGS</sequence>
<reference evidence="1 2" key="1">
    <citation type="submission" date="2020-08" db="EMBL/GenBank/DDBJ databases">
        <title>Genomic Encyclopedia of Type Strains, Phase IV (KMG-IV): sequencing the most valuable type-strain genomes for metagenomic binning, comparative biology and taxonomic classification.</title>
        <authorList>
            <person name="Goeker M."/>
        </authorList>
    </citation>
    <scope>NUCLEOTIDE SEQUENCE [LARGE SCALE GENOMIC DNA]</scope>
    <source>
        <strain evidence="1 2">DSM 24696</strain>
    </source>
</reference>
<dbReference type="GO" id="GO:0016874">
    <property type="term" value="F:ligase activity"/>
    <property type="evidence" value="ECO:0007669"/>
    <property type="project" value="UniProtKB-KW"/>
</dbReference>
<evidence type="ECO:0000313" key="2">
    <source>
        <dbReference type="Proteomes" id="UP000551878"/>
    </source>
</evidence>
<evidence type="ECO:0000313" key="1">
    <source>
        <dbReference type="EMBL" id="MBB5173261.1"/>
    </source>
</evidence>
<comment type="caution">
    <text evidence="1">The sequence shown here is derived from an EMBL/GenBank/DDBJ whole genome shotgun (WGS) entry which is preliminary data.</text>
</comment>
<dbReference type="RefSeq" id="WP_184663713.1">
    <property type="nucleotide sequence ID" value="NZ_JACHHB010000005.1"/>
</dbReference>
<gene>
    <name evidence="1" type="ORF">HNQ41_001430</name>
</gene>
<accession>A0A840QPK2</accession>
<keyword evidence="1" id="KW-0436">Ligase</keyword>
<proteinExistence type="predicted"/>
<dbReference type="Proteomes" id="UP000551878">
    <property type="component" value="Unassembled WGS sequence"/>
</dbReference>
<keyword evidence="2" id="KW-1185">Reference proteome</keyword>